<organism evidence="8 9">
    <name type="scientific">Vreelandella gomseomensis</name>
    <dbReference type="NCBI Taxonomy" id="370766"/>
    <lineage>
        <taxon>Bacteria</taxon>
        <taxon>Pseudomonadati</taxon>
        <taxon>Pseudomonadota</taxon>
        <taxon>Gammaproteobacteria</taxon>
        <taxon>Oceanospirillales</taxon>
        <taxon>Halomonadaceae</taxon>
        <taxon>Vreelandella</taxon>
    </lineage>
</organism>
<reference evidence="8 9" key="1">
    <citation type="submission" date="2023-04" db="EMBL/GenBank/DDBJ databases">
        <title>A long-awaited taxogenomic arrangement of the family Halomonadaceae.</title>
        <authorList>
            <person name="De La Haba R."/>
            <person name="Chuvochina M."/>
            <person name="Wittouck S."/>
            <person name="Arahal D.R."/>
            <person name="Sanchez-Porro C."/>
            <person name="Hugenholtz P."/>
            <person name="Ventosa A."/>
        </authorList>
    </citation>
    <scope>NUCLEOTIDE SEQUENCE [LARGE SCALE GENOMIC DNA]</scope>
    <source>
        <strain evidence="8 9">DSM 18042</strain>
    </source>
</reference>
<dbReference type="PRINTS" id="PR00811">
    <property type="entry name" value="BCTERIALGSPD"/>
</dbReference>
<evidence type="ECO:0000256" key="6">
    <source>
        <dbReference type="SAM" id="MobiDB-lite"/>
    </source>
</evidence>
<dbReference type="PANTHER" id="PTHR30332:SF17">
    <property type="entry name" value="TYPE IV PILIATION SYSTEM PROTEIN DR_0774-RELATED"/>
    <property type="match status" value="1"/>
</dbReference>
<evidence type="ECO:0000256" key="3">
    <source>
        <dbReference type="ARBA" id="ARBA00023237"/>
    </source>
</evidence>
<gene>
    <name evidence="8" type="primary">mshL</name>
    <name evidence="8" type="ORF">QC815_10920</name>
</gene>
<comment type="caution">
    <text evidence="8">The sequence shown here is derived from an EMBL/GenBank/DDBJ whole genome shotgun (WGS) entry which is preliminary data.</text>
</comment>
<name>A0ABU1GEG0_9GAMM</name>
<dbReference type="EMBL" id="JARWAI010000007">
    <property type="protein sequence ID" value="MDR5875434.1"/>
    <property type="molecule type" value="Genomic_DNA"/>
</dbReference>
<dbReference type="PROSITE" id="PS51257">
    <property type="entry name" value="PROKAR_LIPOPROTEIN"/>
    <property type="match status" value="1"/>
</dbReference>
<feature type="region of interest" description="Disordered" evidence="6">
    <location>
        <begin position="235"/>
        <end position="267"/>
    </location>
</feature>
<dbReference type="RefSeq" id="WP_230447152.1">
    <property type="nucleotide sequence ID" value="NZ_JARWAI010000007.1"/>
</dbReference>
<sequence length="563" mass="59421">MNSAVKHAMKRLLLPTAAAMGLSGCANQPPLSLEHMEEVDTETSQEVALNAAAESRKLLATVERLQAEIEQRSEATESASAEPAFDPLEEETLSLSLSDAHISDALRALSANSSLSLIIDPSVLDLEQRATLALRDVSTREALDSILDVYNVYGQVRGQTLRVQLMQEKMYPLDFLNTASDLQISDGGNVFGAGTGATGGGGSGTLRGNLSLDASGGGSEKPFEAVERSVRAIIGQEQGDTSDEADTESGQRRQGSQHTNLSIDPLSGTLYVKGRPDKVNAVDQYISQLQHFVGRQVFIEAQLIDVRLSDGYRFGIDWTLLRDNFGGVITGAATQLGSTTANLPNAGGELPGTSLTIPQQNLTDGNGTGLGIAYRDNNFGAILQALDSFGSVSVLSNPNILARNGTPAMLSVGTTSRFVSSSSVTQTAPGGGATTTTADVETDSVFSGVMVGVVPFVRENGSVELLIRPTQTTVDQSSLRLIDVGGSTRVSLPEVNLKGLTTTLRLNDGDVVLIGGLIDQTTDNLDEGVPGASSVPFFGRLFGSQQRLTEIRELVIALRVRVL</sequence>
<feature type="domain" description="Secretin/TonB short N-terminal" evidence="7">
    <location>
        <begin position="115"/>
        <end position="166"/>
    </location>
</feature>
<dbReference type="InterPro" id="IPR004846">
    <property type="entry name" value="T2SS/T3SS_dom"/>
</dbReference>
<evidence type="ECO:0000256" key="1">
    <source>
        <dbReference type="ARBA" id="ARBA00022448"/>
    </source>
</evidence>
<dbReference type="InterPro" id="IPR001775">
    <property type="entry name" value="GspD/PilQ"/>
</dbReference>
<dbReference type="Proteomes" id="UP001269267">
    <property type="component" value="Unassembled WGS sequence"/>
</dbReference>
<dbReference type="Gene3D" id="3.55.50.30">
    <property type="match status" value="1"/>
</dbReference>
<keyword evidence="3" id="KW-0998">Cell outer membrane</keyword>
<dbReference type="InterPro" id="IPR011662">
    <property type="entry name" value="Secretin/TonB_short_N"/>
</dbReference>
<evidence type="ECO:0000256" key="2">
    <source>
        <dbReference type="ARBA" id="ARBA00023136"/>
    </source>
</evidence>
<feature type="region of interest" description="Disordered" evidence="6">
    <location>
        <begin position="202"/>
        <end position="221"/>
    </location>
</feature>
<dbReference type="PANTHER" id="PTHR30332">
    <property type="entry name" value="PROBABLE GENERAL SECRETION PATHWAY PROTEIN D"/>
    <property type="match status" value="1"/>
</dbReference>
<dbReference type="NCBIfam" id="TIGR02519">
    <property type="entry name" value="pilus_MshL"/>
    <property type="match status" value="1"/>
</dbReference>
<dbReference type="InterPro" id="IPR013358">
    <property type="entry name" value="Pilus_biogenesis_MshL"/>
</dbReference>
<feature type="compositionally biased region" description="Polar residues" evidence="6">
    <location>
        <begin position="252"/>
        <end position="262"/>
    </location>
</feature>
<evidence type="ECO:0000256" key="5">
    <source>
        <dbReference type="SAM" id="Coils"/>
    </source>
</evidence>
<feature type="coiled-coil region" evidence="5">
    <location>
        <begin position="48"/>
        <end position="82"/>
    </location>
</feature>
<protein>
    <submittedName>
        <fullName evidence="8">Pilus (MSHA type) biogenesis protein MshL</fullName>
    </submittedName>
</protein>
<dbReference type="InterPro" id="IPR050810">
    <property type="entry name" value="Bact_Secretion_Sys_Channel"/>
</dbReference>
<evidence type="ECO:0000256" key="4">
    <source>
        <dbReference type="RuleBase" id="RU004003"/>
    </source>
</evidence>
<keyword evidence="5" id="KW-0175">Coiled coil</keyword>
<dbReference type="SMART" id="SM00965">
    <property type="entry name" value="STN"/>
    <property type="match status" value="1"/>
</dbReference>
<evidence type="ECO:0000313" key="9">
    <source>
        <dbReference type="Proteomes" id="UP001269267"/>
    </source>
</evidence>
<keyword evidence="9" id="KW-1185">Reference proteome</keyword>
<dbReference type="Pfam" id="PF00263">
    <property type="entry name" value="Secretin"/>
    <property type="match status" value="1"/>
</dbReference>
<accession>A0ABU1GEG0</accession>
<keyword evidence="1" id="KW-0813">Transport</keyword>
<comment type="similarity">
    <text evidence="4">Belongs to the bacterial secretin family.</text>
</comment>
<keyword evidence="2" id="KW-0472">Membrane</keyword>
<evidence type="ECO:0000313" key="8">
    <source>
        <dbReference type="EMBL" id="MDR5875434.1"/>
    </source>
</evidence>
<evidence type="ECO:0000259" key="7">
    <source>
        <dbReference type="SMART" id="SM00965"/>
    </source>
</evidence>
<proteinExistence type="inferred from homology"/>